<protein>
    <submittedName>
        <fullName evidence="1">Uncharacterized protein</fullName>
    </submittedName>
</protein>
<reference evidence="1" key="1">
    <citation type="submission" date="2022-07" db="EMBL/GenBank/DDBJ databases">
        <title>Phylogenomic reconstructions and comparative analyses of Kickxellomycotina fungi.</title>
        <authorList>
            <person name="Reynolds N.K."/>
            <person name="Stajich J.E."/>
            <person name="Barry K."/>
            <person name="Grigoriev I.V."/>
            <person name="Crous P."/>
            <person name="Smith M.E."/>
        </authorList>
    </citation>
    <scope>NUCLEOTIDE SEQUENCE</scope>
    <source>
        <strain evidence="1">NBRC 105414</strain>
    </source>
</reference>
<proteinExistence type="predicted"/>
<evidence type="ECO:0000313" key="1">
    <source>
        <dbReference type="EMBL" id="KAJ2785790.1"/>
    </source>
</evidence>
<dbReference type="EMBL" id="JANBUL010000007">
    <property type="protein sequence ID" value="KAJ2785790.1"/>
    <property type="molecule type" value="Genomic_DNA"/>
</dbReference>
<evidence type="ECO:0000313" key="2">
    <source>
        <dbReference type="Proteomes" id="UP001140217"/>
    </source>
</evidence>
<accession>A0A9W8LKS2</accession>
<name>A0A9W8LKS2_9FUNG</name>
<keyword evidence="2" id="KW-1185">Reference proteome</keyword>
<sequence>MAGEVFAMPVDSEFVLVQGRVARSSRQRSASDVVLPSMLSTVELRCPGRRRNTVDAKGLHPCTPASSGTALADLPYTRPAPAQPGPGASPVFGIGAPLQHPPALHMTPRSYLDLASDDDSDEYEEYDDDDMTLGMSPCGSLLSEAPPVGAPLSPPASPPLLISLATPPLSPASLVPKATQREHCHASSLPDMFSLLPEAASPSAPPMPRDWLTGMPEEPPLTAPAWVPDGSVTRLLLDNKTICLARPRLVEIASPTLTNQSSLVDFLSRV</sequence>
<gene>
    <name evidence="1" type="ORF">H4R18_000336</name>
</gene>
<comment type="caution">
    <text evidence="1">The sequence shown here is derived from an EMBL/GenBank/DDBJ whole genome shotgun (WGS) entry which is preliminary data.</text>
</comment>
<dbReference type="AlphaFoldDB" id="A0A9W8LKS2"/>
<dbReference type="Proteomes" id="UP001140217">
    <property type="component" value="Unassembled WGS sequence"/>
</dbReference>
<organism evidence="1 2">
    <name type="scientific">Coemansia javaensis</name>
    <dbReference type="NCBI Taxonomy" id="2761396"/>
    <lineage>
        <taxon>Eukaryota</taxon>
        <taxon>Fungi</taxon>
        <taxon>Fungi incertae sedis</taxon>
        <taxon>Zoopagomycota</taxon>
        <taxon>Kickxellomycotina</taxon>
        <taxon>Kickxellomycetes</taxon>
        <taxon>Kickxellales</taxon>
        <taxon>Kickxellaceae</taxon>
        <taxon>Coemansia</taxon>
    </lineage>
</organism>
<dbReference type="OrthoDB" id="5573019at2759"/>